<dbReference type="PRINTS" id="PR00081">
    <property type="entry name" value="GDHRDH"/>
</dbReference>
<proteinExistence type="predicted"/>
<dbReference type="Gene3D" id="3.40.50.720">
    <property type="entry name" value="NAD(P)-binding Rossmann-like Domain"/>
    <property type="match status" value="1"/>
</dbReference>
<keyword evidence="1" id="KW-0560">Oxidoreductase</keyword>
<dbReference type="EMBL" id="JAUSRB010000002">
    <property type="protein sequence ID" value="MDP9868076.1"/>
    <property type="molecule type" value="Genomic_DNA"/>
</dbReference>
<protein>
    <submittedName>
        <fullName evidence="2">NAD(P)-dependent dehydrogenase (Short-subunit alcohol dehydrogenase family)</fullName>
    </submittedName>
</protein>
<evidence type="ECO:0000256" key="1">
    <source>
        <dbReference type="ARBA" id="ARBA00023002"/>
    </source>
</evidence>
<accession>A0ABT9RFL8</accession>
<keyword evidence="3" id="KW-1185">Reference proteome</keyword>
<dbReference type="Proteomes" id="UP001230426">
    <property type="component" value="Unassembled WGS sequence"/>
</dbReference>
<comment type="caution">
    <text evidence="2">The sequence shown here is derived from an EMBL/GenBank/DDBJ whole genome shotgun (WGS) entry which is preliminary data.</text>
</comment>
<dbReference type="InterPro" id="IPR036291">
    <property type="entry name" value="NAD(P)-bd_dom_sf"/>
</dbReference>
<dbReference type="InterPro" id="IPR002347">
    <property type="entry name" value="SDR_fam"/>
</dbReference>
<dbReference type="RefSeq" id="WP_306870469.1">
    <property type="nucleotide sequence ID" value="NZ_JAUSRB010000002.1"/>
</dbReference>
<dbReference type="Pfam" id="PF00106">
    <property type="entry name" value="adh_short"/>
    <property type="match status" value="1"/>
</dbReference>
<sequence length="309" mass="32947">MTWDVHRPPPAEGKNYLVTGGNAGIGYFVAEQLARTGATVVLGSRDTARAGAAMASIRSRVPGAHVRHLRLDLADLSSLRASVDALELDGLDAVVHNAGVMLDRPPRRETKEGNELMFGTNHLGHFALTWWLAPLLSAVRGSRVVTTGSFVGKSVDLDLDDLQSTHDYRPKRAYARSKLAQMLFGLELDRRLRAAGGATLSVVTHPGGAIDSLTPSRPPVRVRTVGERLRGLPAGVLLQGKEAAAWPAVRAVLDPSVRGGGLWGPRVFGIRGAPRLEPVRGHLADTELAARLWAASCDLTGVDPGSAPW</sequence>
<dbReference type="PANTHER" id="PTHR43157">
    <property type="entry name" value="PHOSPHATIDYLINOSITOL-GLYCAN BIOSYNTHESIS CLASS F PROTEIN-RELATED"/>
    <property type="match status" value="1"/>
</dbReference>
<organism evidence="2 3">
    <name type="scientific">Streptosporangium brasiliense</name>
    <dbReference type="NCBI Taxonomy" id="47480"/>
    <lineage>
        <taxon>Bacteria</taxon>
        <taxon>Bacillati</taxon>
        <taxon>Actinomycetota</taxon>
        <taxon>Actinomycetes</taxon>
        <taxon>Streptosporangiales</taxon>
        <taxon>Streptosporangiaceae</taxon>
        <taxon>Streptosporangium</taxon>
    </lineage>
</organism>
<evidence type="ECO:0000313" key="3">
    <source>
        <dbReference type="Proteomes" id="UP001230426"/>
    </source>
</evidence>
<gene>
    <name evidence="2" type="ORF">J2S55_007342</name>
</gene>
<evidence type="ECO:0000313" key="2">
    <source>
        <dbReference type="EMBL" id="MDP9868076.1"/>
    </source>
</evidence>
<reference evidence="2 3" key="1">
    <citation type="submission" date="2023-07" db="EMBL/GenBank/DDBJ databases">
        <title>Sequencing the genomes of 1000 actinobacteria strains.</title>
        <authorList>
            <person name="Klenk H.-P."/>
        </authorList>
    </citation>
    <scope>NUCLEOTIDE SEQUENCE [LARGE SCALE GENOMIC DNA]</scope>
    <source>
        <strain evidence="2 3">DSM 44109</strain>
    </source>
</reference>
<dbReference type="SUPFAM" id="SSF51735">
    <property type="entry name" value="NAD(P)-binding Rossmann-fold domains"/>
    <property type="match status" value="1"/>
</dbReference>
<name>A0ABT9RFL8_9ACTN</name>
<dbReference type="PANTHER" id="PTHR43157:SF31">
    <property type="entry name" value="PHOSPHATIDYLINOSITOL-GLYCAN BIOSYNTHESIS CLASS F PROTEIN"/>
    <property type="match status" value="1"/>
</dbReference>